<dbReference type="EMBL" id="JABFTP020000062">
    <property type="protein sequence ID" value="KAL3274121.1"/>
    <property type="molecule type" value="Genomic_DNA"/>
</dbReference>
<keyword evidence="6" id="KW-0206">Cytoskeleton</keyword>
<proteinExistence type="predicted"/>
<evidence type="ECO:0000256" key="4">
    <source>
        <dbReference type="ARBA" id="ARBA00022737"/>
    </source>
</evidence>
<evidence type="ECO:0000256" key="2">
    <source>
        <dbReference type="ARBA" id="ARBA00011375"/>
    </source>
</evidence>
<gene>
    <name evidence="9" type="ORF">HHI36_015535</name>
</gene>
<evidence type="ECO:0000313" key="10">
    <source>
        <dbReference type="Proteomes" id="UP001516400"/>
    </source>
</evidence>
<keyword evidence="4" id="KW-0677">Repeat</keyword>
<dbReference type="PANTHER" id="PTHR16056:SF16">
    <property type="entry name" value="REGULATOR OF MICROTUBULE DYNAMICS PROTEIN 1"/>
    <property type="match status" value="1"/>
</dbReference>
<organism evidence="9 10">
    <name type="scientific">Cryptolaemus montrouzieri</name>
    <dbReference type="NCBI Taxonomy" id="559131"/>
    <lineage>
        <taxon>Eukaryota</taxon>
        <taxon>Metazoa</taxon>
        <taxon>Ecdysozoa</taxon>
        <taxon>Arthropoda</taxon>
        <taxon>Hexapoda</taxon>
        <taxon>Insecta</taxon>
        <taxon>Pterygota</taxon>
        <taxon>Neoptera</taxon>
        <taxon>Endopterygota</taxon>
        <taxon>Coleoptera</taxon>
        <taxon>Polyphaga</taxon>
        <taxon>Cucujiformia</taxon>
        <taxon>Coccinelloidea</taxon>
        <taxon>Coccinellidae</taxon>
        <taxon>Scymninae</taxon>
        <taxon>Scymnini</taxon>
        <taxon>Cryptolaemus</taxon>
    </lineage>
</organism>
<evidence type="ECO:0000256" key="6">
    <source>
        <dbReference type="ARBA" id="ARBA00023212"/>
    </source>
</evidence>
<evidence type="ECO:0000256" key="3">
    <source>
        <dbReference type="ARBA" id="ARBA00022490"/>
    </source>
</evidence>
<dbReference type="InterPro" id="IPR011990">
    <property type="entry name" value="TPR-like_helical_dom_sf"/>
</dbReference>
<evidence type="ECO:0000313" key="9">
    <source>
        <dbReference type="EMBL" id="KAL3274121.1"/>
    </source>
</evidence>
<keyword evidence="10" id="KW-1185">Reference proteome</keyword>
<evidence type="ECO:0000256" key="1">
    <source>
        <dbReference type="ARBA" id="ARBA00004245"/>
    </source>
</evidence>
<dbReference type="SUPFAM" id="SSF48452">
    <property type="entry name" value="TPR-like"/>
    <property type="match status" value="1"/>
</dbReference>
<dbReference type="PANTHER" id="PTHR16056">
    <property type="entry name" value="REGULATOR OF MICROTUBULE DYNAMICS PROTEIN"/>
    <property type="match status" value="1"/>
</dbReference>
<protein>
    <recommendedName>
        <fullName evidence="7">Regulator of microtubule dynamics protein 1</fullName>
    </recommendedName>
    <alternativeName>
        <fullName evidence="8">Protein FAM82B</fullName>
    </alternativeName>
</protein>
<dbReference type="AlphaFoldDB" id="A0ABD2N7D2"/>
<keyword evidence="3" id="KW-0963">Cytoplasm</keyword>
<accession>A0ABD2N7D2</accession>
<comment type="caution">
    <text evidence="9">The sequence shown here is derived from an EMBL/GenBank/DDBJ whole genome shotgun (WGS) entry which is preliminary data.</text>
</comment>
<sequence length="347" mass="41159">MSKSKYAFLVKTLINLAWPTTTSGRFKAVPFSSYFSENDQPIPTVTNENFNRNWPPHRTMEKILEEADQLYEEEKYIQVYELLNRLKYNRNSNVKWRIARVLYQTTATNNLPLDMKKEIIQEAYELLLDEATEENTNSYIHKWFAIICDCYYRSHSIEKRIEGYHKILKHLRMSYKLNQNDITVCYLLGKLCFDMASLRGFKRFVAKILYSEPPDCTFDEAYKYLCRVEQLSERMHLSNVYLLGRTCYELEQYYKAKHYLNMAYCMTPNCECEKRQKYAAKQLLAKLEKYALGKEVLFAECDYPSKPIYEDYNCAEAENDAETEGISMADQCDKEEYSFDTEDVKQT</sequence>
<dbReference type="InterPro" id="IPR049039">
    <property type="entry name" value="RMD1-3_a_helical_rpt"/>
</dbReference>
<keyword evidence="5" id="KW-0802">TPR repeat</keyword>
<dbReference type="Gene3D" id="1.25.40.10">
    <property type="entry name" value="Tetratricopeptide repeat domain"/>
    <property type="match status" value="1"/>
</dbReference>
<evidence type="ECO:0000256" key="7">
    <source>
        <dbReference type="ARBA" id="ARBA00039966"/>
    </source>
</evidence>
<reference evidence="9 10" key="1">
    <citation type="journal article" date="2021" name="BMC Biol.">
        <title>Horizontally acquired antibacterial genes associated with adaptive radiation of ladybird beetles.</title>
        <authorList>
            <person name="Li H.S."/>
            <person name="Tang X.F."/>
            <person name="Huang Y.H."/>
            <person name="Xu Z.Y."/>
            <person name="Chen M.L."/>
            <person name="Du X.Y."/>
            <person name="Qiu B.Y."/>
            <person name="Chen P.T."/>
            <person name="Zhang W."/>
            <person name="Slipinski A."/>
            <person name="Escalona H.E."/>
            <person name="Waterhouse R.M."/>
            <person name="Zwick A."/>
            <person name="Pang H."/>
        </authorList>
    </citation>
    <scope>NUCLEOTIDE SEQUENCE [LARGE SCALE GENOMIC DNA]</scope>
    <source>
        <strain evidence="9">SYSU2018</strain>
    </source>
</reference>
<evidence type="ECO:0000256" key="5">
    <source>
        <dbReference type="ARBA" id="ARBA00022803"/>
    </source>
</evidence>
<comment type="subunit">
    <text evidence="2">Interacts with microtubules.</text>
</comment>
<evidence type="ECO:0000256" key="8">
    <source>
        <dbReference type="ARBA" id="ARBA00041958"/>
    </source>
</evidence>
<comment type="subcellular location">
    <subcellularLocation>
        <location evidence="1">Cytoplasm</location>
        <location evidence="1">Cytoskeleton</location>
    </subcellularLocation>
</comment>
<dbReference type="Pfam" id="PF21033">
    <property type="entry name" value="RMD1-3"/>
    <property type="match status" value="1"/>
</dbReference>
<dbReference type="Proteomes" id="UP001516400">
    <property type="component" value="Unassembled WGS sequence"/>
</dbReference>
<name>A0ABD2N7D2_9CUCU</name>
<dbReference type="GO" id="GO:0005856">
    <property type="term" value="C:cytoskeleton"/>
    <property type="evidence" value="ECO:0007669"/>
    <property type="project" value="UniProtKB-SubCell"/>
</dbReference>